<dbReference type="EMBL" id="JRPN01000035">
    <property type="protein sequence ID" value="KGT74150.1"/>
    <property type="molecule type" value="Genomic_DNA"/>
</dbReference>
<gene>
    <name evidence="2" type="ORF">MA20_39265</name>
</gene>
<dbReference type="InterPro" id="IPR035919">
    <property type="entry name" value="EAL_sf"/>
</dbReference>
<dbReference type="Gene3D" id="3.20.20.450">
    <property type="entry name" value="EAL domain"/>
    <property type="match status" value="1"/>
</dbReference>
<sequence length="107" mass="11665">MRIALDDFGTGYSSLSYLHRFPFDKIKIDRSFISDIGQSEDSSPIVQAVVHMAAARHMATTAEGVETEAQREVLRQLGCSQMQGWLFGPAVPAAKLRQLLSAQAVAA</sequence>
<reference evidence="2 3" key="1">
    <citation type="submission" date="2014-09" db="EMBL/GenBank/DDBJ databases">
        <title>Draft genome of Bradyrhizobium japonicum Is-34.</title>
        <authorList>
            <person name="Tsurumaru H."/>
            <person name="Yamakawa T."/>
            <person name="Hashimoto S."/>
            <person name="Okizaki K."/>
            <person name="Kanesaki Y."/>
            <person name="Yoshikawa H."/>
            <person name="Yajima S."/>
        </authorList>
    </citation>
    <scope>NUCLEOTIDE SEQUENCE [LARGE SCALE GENOMIC DNA]</scope>
    <source>
        <strain evidence="2 3">Is-34</strain>
    </source>
</reference>
<name>A0A0A3XIK0_BRAJP</name>
<dbReference type="InterPro" id="IPR052155">
    <property type="entry name" value="Biofilm_reg_signaling"/>
</dbReference>
<protein>
    <recommendedName>
        <fullName evidence="1">EAL domain-containing protein</fullName>
    </recommendedName>
</protein>
<evidence type="ECO:0000259" key="1">
    <source>
        <dbReference type="PROSITE" id="PS50883"/>
    </source>
</evidence>
<dbReference type="eggNOG" id="COG5001">
    <property type="taxonomic scope" value="Bacteria"/>
</dbReference>
<dbReference type="CDD" id="cd01948">
    <property type="entry name" value="EAL"/>
    <property type="match status" value="1"/>
</dbReference>
<comment type="caution">
    <text evidence="2">The sequence shown here is derived from an EMBL/GenBank/DDBJ whole genome shotgun (WGS) entry which is preliminary data.</text>
</comment>
<dbReference type="PROSITE" id="PS50883">
    <property type="entry name" value="EAL"/>
    <property type="match status" value="1"/>
</dbReference>
<evidence type="ECO:0000313" key="3">
    <source>
        <dbReference type="Proteomes" id="UP000030377"/>
    </source>
</evidence>
<dbReference type="SUPFAM" id="SSF141868">
    <property type="entry name" value="EAL domain-like"/>
    <property type="match status" value="1"/>
</dbReference>
<organism evidence="2 3">
    <name type="scientific">Bradyrhizobium japonicum</name>
    <dbReference type="NCBI Taxonomy" id="375"/>
    <lineage>
        <taxon>Bacteria</taxon>
        <taxon>Pseudomonadati</taxon>
        <taxon>Pseudomonadota</taxon>
        <taxon>Alphaproteobacteria</taxon>
        <taxon>Hyphomicrobiales</taxon>
        <taxon>Nitrobacteraceae</taxon>
        <taxon>Bradyrhizobium</taxon>
    </lineage>
</organism>
<dbReference type="InterPro" id="IPR001633">
    <property type="entry name" value="EAL_dom"/>
</dbReference>
<dbReference type="AlphaFoldDB" id="A0A0A3XIK0"/>
<dbReference type="Pfam" id="PF00563">
    <property type="entry name" value="EAL"/>
    <property type="match status" value="1"/>
</dbReference>
<evidence type="ECO:0000313" key="2">
    <source>
        <dbReference type="EMBL" id="KGT74150.1"/>
    </source>
</evidence>
<proteinExistence type="predicted"/>
<feature type="domain" description="EAL" evidence="1">
    <location>
        <begin position="1"/>
        <end position="104"/>
    </location>
</feature>
<dbReference type="PANTHER" id="PTHR44757:SF2">
    <property type="entry name" value="BIOFILM ARCHITECTURE MAINTENANCE PROTEIN MBAA"/>
    <property type="match status" value="1"/>
</dbReference>
<accession>A0A0A3XIK0</accession>
<dbReference type="SMART" id="SM00052">
    <property type="entry name" value="EAL"/>
    <property type="match status" value="1"/>
</dbReference>
<dbReference type="Proteomes" id="UP000030377">
    <property type="component" value="Unassembled WGS sequence"/>
</dbReference>
<dbReference type="PANTHER" id="PTHR44757">
    <property type="entry name" value="DIGUANYLATE CYCLASE DGCP"/>
    <property type="match status" value="1"/>
</dbReference>